<reference evidence="1 2" key="1">
    <citation type="journal article" date="2014" name="Genome Announc.">
        <title>Draft Genome Sequence of Paenibacillus pini JCM 16418T, Isolated from the Rhizosphere of Pine Tree.</title>
        <authorList>
            <person name="Yuki M."/>
            <person name="Oshima K."/>
            <person name="Suda W."/>
            <person name="Oshida Y."/>
            <person name="Kitamura K."/>
            <person name="Iida Y."/>
            <person name="Hattori M."/>
            <person name="Ohkuma M."/>
        </authorList>
    </citation>
    <scope>NUCLEOTIDE SEQUENCE [LARGE SCALE GENOMIC DNA]</scope>
    <source>
        <strain evidence="1 2">JCM 16418</strain>
    </source>
</reference>
<evidence type="ECO:0000313" key="2">
    <source>
        <dbReference type="Proteomes" id="UP000019364"/>
    </source>
</evidence>
<organism evidence="1 2">
    <name type="scientific">Paenibacillus pini JCM 16418</name>
    <dbReference type="NCBI Taxonomy" id="1236976"/>
    <lineage>
        <taxon>Bacteria</taxon>
        <taxon>Bacillati</taxon>
        <taxon>Bacillota</taxon>
        <taxon>Bacilli</taxon>
        <taxon>Bacillales</taxon>
        <taxon>Paenibacillaceae</taxon>
        <taxon>Paenibacillus</taxon>
    </lineage>
</organism>
<keyword evidence="1" id="KW-0808">Transferase</keyword>
<dbReference type="EMBL" id="BAVZ01000001">
    <property type="protein sequence ID" value="GAF06198.1"/>
    <property type="molecule type" value="Genomic_DNA"/>
</dbReference>
<keyword evidence="2" id="KW-1185">Reference proteome</keyword>
<comment type="caution">
    <text evidence="1">The sequence shown here is derived from an EMBL/GenBank/DDBJ whole genome shotgun (WGS) entry which is preliminary data.</text>
</comment>
<protein>
    <submittedName>
        <fullName evidence="1">Cob(I)alamin adenosyltransferase</fullName>
    </submittedName>
</protein>
<gene>
    <name evidence="1" type="ORF">JCM16418_146</name>
</gene>
<dbReference type="AlphaFoldDB" id="W7YFB4"/>
<dbReference type="InterPro" id="IPR036451">
    <property type="entry name" value="CblAdoTrfase-like_sf"/>
</dbReference>
<accession>W7YFB4</accession>
<dbReference type="SUPFAM" id="SSF89028">
    <property type="entry name" value="Cobalamin adenosyltransferase-like"/>
    <property type="match status" value="1"/>
</dbReference>
<dbReference type="Proteomes" id="UP000019364">
    <property type="component" value="Unassembled WGS sequence"/>
</dbReference>
<dbReference type="Gene3D" id="1.20.1200.10">
    <property type="entry name" value="Cobalamin adenosyltransferase-like"/>
    <property type="match status" value="1"/>
</dbReference>
<name>W7YFB4_9BACL</name>
<dbReference type="GO" id="GO:0016740">
    <property type="term" value="F:transferase activity"/>
    <property type="evidence" value="ECO:0007669"/>
    <property type="project" value="UniProtKB-KW"/>
</dbReference>
<dbReference type="STRING" id="1236976.JCM16418_146"/>
<evidence type="ECO:0000313" key="1">
    <source>
        <dbReference type="EMBL" id="GAF06198.1"/>
    </source>
</evidence>
<sequence length="42" mass="4932">MTRYLNRLSDYFFVIARTANVRSGVADIEYVRSQNVFSSKKK</sequence>
<proteinExistence type="predicted"/>